<dbReference type="CDD" id="cd06849">
    <property type="entry name" value="lipoyl_domain"/>
    <property type="match status" value="1"/>
</dbReference>
<sequence>MGIQFKLPDVGEGVAEAELVRWLVREGEAVDADQPLVEVQTDKAVVELPSPAAGRVLTLHGKEGETISVGDVLVVIGEGKAEDEERQPPRRRRRVLAAPSTRRLAREWNVDLTQVEGTGPQGRVMDEDVRRFASSDGEEDGRAGLQVAATHLADPPSPPSPVSPVRDEPYTEEPLSPIRRVIAERLTFSITRKPHATHFDTLDVSGMVEWRERFKMSGGRPPGYLPILLKMIAIALRRHPVLNSHYDEEREAVRTFHPVHVGFAVDTPRGLLVPVVRHVEGKSIRQLADEIRQKTEEARKGVLSRSEMGGATFTVSNAGSLGGQWATPIINPPEVAILAIHPVEQRPVVEEGKLTAGWRMNLSLSFDHRVLDGGEAIRFTRTLQSYTASLDEMVMDLT</sequence>
<dbReference type="Pfam" id="PF00198">
    <property type="entry name" value="2-oxoacid_dh"/>
    <property type="match status" value="1"/>
</dbReference>
<dbReference type="InterPro" id="IPR001078">
    <property type="entry name" value="2-oxoacid_DH_actylTfrase"/>
</dbReference>
<dbReference type="InterPro" id="IPR023213">
    <property type="entry name" value="CAT-like_dom_sf"/>
</dbReference>
<dbReference type="InterPro" id="IPR011053">
    <property type="entry name" value="Single_hybrid_motif"/>
</dbReference>
<dbReference type="Gene3D" id="2.40.50.100">
    <property type="match status" value="1"/>
</dbReference>
<evidence type="ECO:0000259" key="9">
    <source>
        <dbReference type="PROSITE" id="PS51826"/>
    </source>
</evidence>
<dbReference type="InterPro" id="IPR003016">
    <property type="entry name" value="2-oxoA_DH_lipoyl-BS"/>
</dbReference>
<protein>
    <recommendedName>
        <fullName evidence="6">Dihydrolipoamide acetyltransferase component of pyruvate dehydrogenase complex</fullName>
        <ecNumber evidence="6">2.3.1.-</ecNumber>
    </recommendedName>
</protein>
<dbReference type="SUPFAM" id="SSF47005">
    <property type="entry name" value="Peripheral subunit-binding domain of 2-oxo acid dehydrogenase complex"/>
    <property type="match status" value="1"/>
</dbReference>
<evidence type="ECO:0000313" key="11">
    <source>
        <dbReference type="Proteomes" id="UP001185012"/>
    </source>
</evidence>
<dbReference type="EC" id="2.3.1.-" evidence="6"/>
<dbReference type="GO" id="GO:0004742">
    <property type="term" value="F:dihydrolipoyllysine-residue acetyltransferase activity"/>
    <property type="evidence" value="ECO:0007669"/>
    <property type="project" value="UniProtKB-EC"/>
</dbReference>
<evidence type="ECO:0000256" key="6">
    <source>
        <dbReference type="RuleBase" id="RU003423"/>
    </source>
</evidence>
<evidence type="ECO:0000256" key="1">
    <source>
        <dbReference type="ARBA" id="ARBA00001938"/>
    </source>
</evidence>
<name>A0ABU1IMW3_9BACL</name>
<dbReference type="Gene3D" id="3.30.559.10">
    <property type="entry name" value="Chloramphenicol acetyltransferase-like domain"/>
    <property type="match status" value="1"/>
</dbReference>
<dbReference type="PROSITE" id="PS51826">
    <property type="entry name" value="PSBD"/>
    <property type="match status" value="1"/>
</dbReference>
<feature type="domain" description="Lipoyl-binding" evidence="8">
    <location>
        <begin position="2"/>
        <end position="77"/>
    </location>
</feature>
<dbReference type="RefSeq" id="WP_309865419.1">
    <property type="nucleotide sequence ID" value="NZ_JAVDQG010000004.1"/>
</dbReference>
<evidence type="ECO:0000256" key="5">
    <source>
        <dbReference type="ARBA" id="ARBA00023315"/>
    </source>
</evidence>
<dbReference type="SUPFAM" id="SSF51230">
    <property type="entry name" value="Single hybrid motif"/>
    <property type="match status" value="1"/>
</dbReference>
<evidence type="ECO:0000313" key="10">
    <source>
        <dbReference type="EMBL" id="MDR6226041.1"/>
    </source>
</evidence>
<dbReference type="Proteomes" id="UP001185012">
    <property type="component" value="Unassembled WGS sequence"/>
</dbReference>
<dbReference type="InterPro" id="IPR050743">
    <property type="entry name" value="2-oxoacid_DH_E2_comp"/>
</dbReference>
<keyword evidence="3 6" id="KW-0808">Transferase</keyword>
<evidence type="ECO:0000256" key="4">
    <source>
        <dbReference type="ARBA" id="ARBA00022823"/>
    </source>
</evidence>
<feature type="domain" description="Peripheral subunit-binding (PSBD)" evidence="9">
    <location>
        <begin position="96"/>
        <end position="133"/>
    </location>
</feature>
<comment type="similarity">
    <text evidence="2 6">Belongs to the 2-oxoacid dehydrogenase family.</text>
</comment>
<keyword evidence="11" id="KW-1185">Reference proteome</keyword>
<dbReference type="EMBL" id="JAVDQG010000004">
    <property type="protein sequence ID" value="MDR6226041.1"/>
    <property type="molecule type" value="Genomic_DNA"/>
</dbReference>
<dbReference type="PANTHER" id="PTHR43178">
    <property type="entry name" value="DIHYDROLIPOAMIDE ACETYLTRANSFERASE COMPONENT OF PYRUVATE DEHYDROGENASE COMPLEX"/>
    <property type="match status" value="1"/>
</dbReference>
<dbReference type="PROSITE" id="PS00189">
    <property type="entry name" value="LIPOYL"/>
    <property type="match status" value="1"/>
</dbReference>
<evidence type="ECO:0000259" key="8">
    <source>
        <dbReference type="PROSITE" id="PS50968"/>
    </source>
</evidence>
<dbReference type="InterPro" id="IPR036625">
    <property type="entry name" value="E3-bd_dom_sf"/>
</dbReference>
<comment type="cofactor">
    <cofactor evidence="1 6">
        <name>(R)-lipoate</name>
        <dbReference type="ChEBI" id="CHEBI:83088"/>
    </cofactor>
</comment>
<evidence type="ECO:0000256" key="7">
    <source>
        <dbReference type="SAM" id="MobiDB-lite"/>
    </source>
</evidence>
<evidence type="ECO:0000256" key="2">
    <source>
        <dbReference type="ARBA" id="ARBA00007317"/>
    </source>
</evidence>
<proteinExistence type="inferred from homology"/>
<dbReference type="InterPro" id="IPR004167">
    <property type="entry name" value="PSBD"/>
</dbReference>
<reference evidence="10 11" key="1">
    <citation type="submission" date="2023-07" db="EMBL/GenBank/DDBJ databases">
        <title>Genomic Encyclopedia of Type Strains, Phase IV (KMG-IV): sequencing the most valuable type-strain genomes for metagenomic binning, comparative biology and taxonomic classification.</title>
        <authorList>
            <person name="Goeker M."/>
        </authorList>
    </citation>
    <scope>NUCLEOTIDE SEQUENCE [LARGE SCALE GENOMIC DNA]</scope>
    <source>
        <strain evidence="10 11">DSM 45903</strain>
    </source>
</reference>
<dbReference type="Pfam" id="PF00364">
    <property type="entry name" value="Biotin_lipoyl"/>
    <property type="match status" value="1"/>
</dbReference>
<keyword evidence="5 6" id="KW-0012">Acyltransferase</keyword>
<dbReference type="Pfam" id="PF02817">
    <property type="entry name" value="E3_binding"/>
    <property type="match status" value="1"/>
</dbReference>
<accession>A0ABU1IMW3</accession>
<dbReference type="PROSITE" id="PS50968">
    <property type="entry name" value="BIOTINYL_LIPOYL"/>
    <property type="match status" value="1"/>
</dbReference>
<dbReference type="SUPFAM" id="SSF52777">
    <property type="entry name" value="CoA-dependent acyltransferases"/>
    <property type="match status" value="1"/>
</dbReference>
<keyword evidence="10" id="KW-0670">Pyruvate</keyword>
<dbReference type="InterPro" id="IPR000089">
    <property type="entry name" value="Biotin_lipoyl"/>
</dbReference>
<evidence type="ECO:0000256" key="3">
    <source>
        <dbReference type="ARBA" id="ARBA00022679"/>
    </source>
</evidence>
<feature type="region of interest" description="Disordered" evidence="7">
    <location>
        <begin position="151"/>
        <end position="172"/>
    </location>
</feature>
<gene>
    <name evidence="10" type="ORF">JOE21_002047</name>
</gene>
<comment type="caution">
    <text evidence="10">The sequence shown here is derived from an EMBL/GenBank/DDBJ whole genome shotgun (WGS) entry which is preliminary data.</text>
</comment>
<dbReference type="PANTHER" id="PTHR43178:SF5">
    <property type="entry name" value="LIPOAMIDE ACYLTRANSFERASE COMPONENT OF BRANCHED-CHAIN ALPHA-KETO ACID DEHYDROGENASE COMPLEX, MITOCHONDRIAL"/>
    <property type="match status" value="1"/>
</dbReference>
<organism evidence="10 11">
    <name type="scientific">Desmospora profundinema</name>
    <dbReference type="NCBI Taxonomy" id="1571184"/>
    <lineage>
        <taxon>Bacteria</taxon>
        <taxon>Bacillati</taxon>
        <taxon>Bacillota</taxon>
        <taxon>Bacilli</taxon>
        <taxon>Bacillales</taxon>
        <taxon>Thermoactinomycetaceae</taxon>
        <taxon>Desmospora</taxon>
    </lineage>
</organism>
<keyword evidence="4 6" id="KW-0450">Lipoyl</keyword>
<dbReference type="Gene3D" id="4.10.320.10">
    <property type="entry name" value="E3-binding domain"/>
    <property type="match status" value="1"/>
</dbReference>